<name>A0A1I5VBW3_9PSEU</name>
<dbReference type="GO" id="GO:0005576">
    <property type="term" value="C:extracellular region"/>
    <property type="evidence" value="ECO:0007669"/>
    <property type="project" value="TreeGrafter"/>
</dbReference>
<dbReference type="AlphaFoldDB" id="A0A1I5VBW3"/>
<evidence type="ECO:0000259" key="2">
    <source>
        <dbReference type="Pfam" id="PF02470"/>
    </source>
</evidence>
<dbReference type="Proteomes" id="UP000198727">
    <property type="component" value="Unassembled WGS sequence"/>
</dbReference>
<dbReference type="EMBL" id="FOWW01000004">
    <property type="protein sequence ID" value="SFQ04950.1"/>
    <property type="molecule type" value="Genomic_DNA"/>
</dbReference>
<sequence length="338" mass="35698">MRSFRERDLTLLGVVSTVLAGLAVLAALNSDELPLIGSGGVTYVAEFAEAAGIDDTVEVRATGVKVGEVEEVALAGDRIRVEFTVAGVPVGDRSTVSIEIKTLLGQKYLAVHPAGDRPQDPGTPIPRERTRVPYDLGTVGNDLAATVGEIDADGLARSFRVLAETFAGSPRHVRDALDGVSALSEAIAARDGELARLLRNTNQVSGVLAGRDEQVTALLRDGEALLAEIQHRKDAIGRLLAATVRLADEVRGTVADNTEQLGPVLAELGRVTDLLQRNQDHLERGLANLAPFARLANNALGNGRWFEVYLCGLLPPTVEVGGLTVNPQGCRPPYGGGQ</sequence>
<dbReference type="InterPro" id="IPR024516">
    <property type="entry name" value="Mce_C"/>
</dbReference>
<keyword evidence="5" id="KW-1185">Reference proteome</keyword>
<evidence type="ECO:0000313" key="4">
    <source>
        <dbReference type="EMBL" id="SFQ04950.1"/>
    </source>
</evidence>
<dbReference type="InterPro" id="IPR010916">
    <property type="entry name" value="TonB_box_CS"/>
</dbReference>
<feature type="domain" description="Mce/MlaD" evidence="2">
    <location>
        <begin position="40"/>
        <end position="113"/>
    </location>
</feature>
<dbReference type="STRING" id="587909.SAMN05421810_104305"/>
<dbReference type="RefSeq" id="WP_092530680.1">
    <property type="nucleotide sequence ID" value="NZ_FOWW01000004.1"/>
</dbReference>
<dbReference type="NCBIfam" id="TIGR00996">
    <property type="entry name" value="Mtu_fam_mce"/>
    <property type="match status" value="1"/>
</dbReference>
<evidence type="ECO:0000256" key="1">
    <source>
        <dbReference type="SAM" id="MobiDB-lite"/>
    </source>
</evidence>
<evidence type="ECO:0000313" key="5">
    <source>
        <dbReference type="Proteomes" id="UP000198727"/>
    </source>
</evidence>
<reference evidence="5" key="1">
    <citation type="submission" date="2016-10" db="EMBL/GenBank/DDBJ databases">
        <authorList>
            <person name="Varghese N."/>
            <person name="Submissions S."/>
        </authorList>
    </citation>
    <scope>NUCLEOTIDE SEQUENCE [LARGE SCALE GENOMIC DNA]</scope>
    <source>
        <strain evidence="5">CGMCC 4.5579</strain>
    </source>
</reference>
<dbReference type="PANTHER" id="PTHR33371">
    <property type="entry name" value="INTERMEMBRANE PHOSPHOLIPID TRANSPORT SYSTEM BINDING PROTEIN MLAD-RELATED"/>
    <property type="match status" value="1"/>
</dbReference>
<dbReference type="PRINTS" id="PR01782">
    <property type="entry name" value="MCEVIRFACTOR"/>
</dbReference>
<dbReference type="Pfam" id="PF02470">
    <property type="entry name" value="MlaD"/>
    <property type="match status" value="1"/>
</dbReference>
<feature type="domain" description="Mammalian cell entry C-terminal" evidence="3">
    <location>
        <begin position="120"/>
        <end position="304"/>
    </location>
</feature>
<dbReference type="OrthoDB" id="5241191at2"/>
<protein>
    <submittedName>
        <fullName evidence="4">Phospholipid/cholesterol/gamma-HCH transport system substrate-binding protein</fullName>
    </submittedName>
</protein>
<feature type="region of interest" description="Disordered" evidence="1">
    <location>
        <begin position="112"/>
        <end position="133"/>
    </location>
</feature>
<dbReference type="InterPro" id="IPR052336">
    <property type="entry name" value="MlaD_Phospholipid_Transporter"/>
</dbReference>
<dbReference type="PROSITE" id="PS00430">
    <property type="entry name" value="TONB_DEPENDENT_REC_1"/>
    <property type="match status" value="1"/>
</dbReference>
<proteinExistence type="predicted"/>
<dbReference type="PANTHER" id="PTHR33371:SF18">
    <property type="entry name" value="MCE-FAMILY PROTEIN MCE3C"/>
    <property type="match status" value="1"/>
</dbReference>
<dbReference type="Pfam" id="PF11887">
    <property type="entry name" value="Mce4_CUP1"/>
    <property type="match status" value="1"/>
</dbReference>
<gene>
    <name evidence="4" type="ORF">SAMN05421810_104305</name>
</gene>
<dbReference type="InterPro" id="IPR003399">
    <property type="entry name" value="Mce/MlaD"/>
</dbReference>
<accession>A0A1I5VBW3</accession>
<dbReference type="InterPro" id="IPR005693">
    <property type="entry name" value="Mce"/>
</dbReference>
<organism evidence="4 5">
    <name type="scientific">Amycolatopsis arida</name>
    <dbReference type="NCBI Taxonomy" id="587909"/>
    <lineage>
        <taxon>Bacteria</taxon>
        <taxon>Bacillati</taxon>
        <taxon>Actinomycetota</taxon>
        <taxon>Actinomycetes</taxon>
        <taxon>Pseudonocardiales</taxon>
        <taxon>Pseudonocardiaceae</taxon>
        <taxon>Amycolatopsis</taxon>
    </lineage>
</organism>
<evidence type="ECO:0000259" key="3">
    <source>
        <dbReference type="Pfam" id="PF11887"/>
    </source>
</evidence>